<dbReference type="EC" id="3.1.4.4" evidence="1"/>
<reference evidence="1" key="1">
    <citation type="journal article" date="2017" name="Nature">
        <title>The sunflower genome provides insights into oil metabolism, flowering and Asterid evolution.</title>
        <authorList>
            <person name="Badouin H."/>
            <person name="Gouzy J."/>
            <person name="Grassa C.J."/>
            <person name="Murat F."/>
            <person name="Staton S.E."/>
            <person name="Cottret L."/>
            <person name="Lelandais-Briere C."/>
            <person name="Owens G.L."/>
            <person name="Carrere S."/>
            <person name="Mayjonade B."/>
            <person name="Legrand L."/>
            <person name="Gill N."/>
            <person name="Kane N.C."/>
            <person name="Bowers J.E."/>
            <person name="Hubner S."/>
            <person name="Bellec A."/>
            <person name="Berard A."/>
            <person name="Berges H."/>
            <person name="Blanchet N."/>
            <person name="Boniface M.C."/>
            <person name="Brunel D."/>
            <person name="Catrice O."/>
            <person name="Chaidir N."/>
            <person name="Claudel C."/>
            <person name="Donnadieu C."/>
            <person name="Faraut T."/>
            <person name="Fievet G."/>
            <person name="Helmstetter N."/>
            <person name="King M."/>
            <person name="Knapp S.J."/>
            <person name="Lai Z."/>
            <person name="Le Paslier M.C."/>
            <person name="Lippi Y."/>
            <person name="Lorenzon L."/>
            <person name="Mandel J.R."/>
            <person name="Marage G."/>
            <person name="Marchand G."/>
            <person name="Marquand E."/>
            <person name="Bret-Mestries E."/>
            <person name="Morien E."/>
            <person name="Nambeesan S."/>
            <person name="Nguyen T."/>
            <person name="Pegot-Espagnet P."/>
            <person name="Pouilly N."/>
            <person name="Raftis F."/>
            <person name="Sallet E."/>
            <person name="Schiex T."/>
            <person name="Thomas J."/>
            <person name="Vandecasteele C."/>
            <person name="Vares D."/>
            <person name="Vear F."/>
            <person name="Vautrin S."/>
            <person name="Crespi M."/>
            <person name="Mangin B."/>
            <person name="Burke J.M."/>
            <person name="Salse J."/>
            <person name="Munos S."/>
            <person name="Vincourt P."/>
            <person name="Rieseberg L.H."/>
            <person name="Langlade N.B."/>
        </authorList>
    </citation>
    <scope>NUCLEOTIDE SEQUENCE</scope>
    <source>
        <tissue evidence="1">Leaves</tissue>
    </source>
</reference>
<keyword evidence="1" id="KW-0378">Hydrolase</keyword>
<dbReference type="GO" id="GO:0004630">
    <property type="term" value="F:phospholipase D activity"/>
    <property type="evidence" value="ECO:0007669"/>
    <property type="project" value="UniProtKB-EC"/>
</dbReference>
<dbReference type="AlphaFoldDB" id="A0A9K3JNX2"/>
<gene>
    <name evidence="1" type="ORF">HanXRQr2_Chr02g0059771</name>
</gene>
<dbReference type="Proteomes" id="UP000215914">
    <property type="component" value="Unassembled WGS sequence"/>
</dbReference>
<name>A0A9K3JNX2_HELAN</name>
<reference evidence="1" key="2">
    <citation type="submission" date="2020-06" db="EMBL/GenBank/DDBJ databases">
        <title>Helianthus annuus Genome sequencing and assembly Release 2.</title>
        <authorList>
            <person name="Gouzy J."/>
            <person name="Langlade N."/>
            <person name="Munos S."/>
        </authorList>
    </citation>
    <scope>NUCLEOTIDE SEQUENCE</scope>
    <source>
        <tissue evidence="1">Leaves</tissue>
    </source>
</reference>
<keyword evidence="2" id="KW-1185">Reference proteome</keyword>
<dbReference type="EMBL" id="MNCJ02000317">
    <property type="protein sequence ID" value="KAF5818007.1"/>
    <property type="molecule type" value="Genomic_DNA"/>
</dbReference>
<protein>
    <submittedName>
        <fullName evidence="1">Phospholipase D</fullName>
        <ecNumber evidence="1">3.1.4.4</ecNumber>
    </submittedName>
</protein>
<proteinExistence type="predicted"/>
<comment type="caution">
    <text evidence="1">The sequence shown here is derived from an EMBL/GenBank/DDBJ whole genome shotgun (WGS) entry which is preliminary data.</text>
</comment>
<organism evidence="1 2">
    <name type="scientific">Helianthus annuus</name>
    <name type="common">Common sunflower</name>
    <dbReference type="NCBI Taxonomy" id="4232"/>
    <lineage>
        <taxon>Eukaryota</taxon>
        <taxon>Viridiplantae</taxon>
        <taxon>Streptophyta</taxon>
        <taxon>Embryophyta</taxon>
        <taxon>Tracheophyta</taxon>
        <taxon>Spermatophyta</taxon>
        <taxon>Magnoliopsida</taxon>
        <taxon>eudicotyledons</taxon>
        <taxon>Gunneridae</taxon>
        <taxon>Pentapetalae</taxon>
        <taxon>asterids</taxon>
        <taxon>campanulids</taxon>
        <taxon>Asterales</taxon>
        <taxon>Asteraceae</taxon>
        <taxon>Asteroideae</taxon>
        <taxon>Heliantheae alliance</taxon>
        <taxon>Heliantheae</taxon>
        <taxon>Helianthus</taxon>
    </lineage>
</organism>
<dbReference type="Gramene" id="mRNA:HanXRQr2_Chr02g0059771">
    <property type="protein sequence ID" value="mRNA:HanXRQr2_Chr02g0059771"/>
    <property type="gene ID" value="HanXRQr2_Chr02g0059771"/>
</dbReference>
<evidence type="ECO:0000313" key="2">
    <source>
        <dbReference type="Proteomes" id="UP000215914"/>
    </source>
</evidence>
<sequence length="199" mass="22757">MPNISFVLLFIFLCDFCVYIQRSLSLLISFINKHLYYYYQILYVNTLIVCKIKDSGYKKLFVVALSDPTHFELWLKAVTNKQGRLDDGGAATVRAIMHWQYRTISRGHNSILHNLNALLGPKTEDYISFYGLWMYGRLGDDGPFVTSQIGVLIEDREFTESTMNGECWSAGKFANSLRLSLWSEHLGLHGEEVSAILPT</sequence>
<accession>A0A9K3JNX2</accession>
<evidence type="ECO:0000313" key="1">
    <source>
        <dbReference type="EMBL" id="KAF5818007.1"/>
    </source>
</evidence>